<dbReference type="EMBL" id="WKZA01000004">
    <property type="protein sequence ID" value="MSA93804.1"/>
    <property type="molecule type" value="Genomic_DNA"/>
</dbReference>
<evidence type="ECO:0000256" key="1">
    <source>
        <dbReference type="ARBA" id="ARBA00022485"/>
    </source>
</evidence>
<reference evidence="8" key="2">
    <citation type="journal article" date="2019" name="Int. J. Syst. Evol. Microbiol.">
        <title>Gordonibacter faecihominis is a later heterotypic synonym of Gordonibacter urolithinfaciens.</title>
        <authorList>
            <person name="Danylec N."/>
            <person name="Stoll D.A."/>
            <person name="Huch M."/>
        </authorList>
    </citation>
    <scope>NUCLEOTIDE SEQUENCE</scope>
    <source>
        <strain evidence="8">DSM 27213</strain>
    </source>
</reference>
<evidence type="ECO:0000256" key="2">
    <source>
        <dbReference type="ARBA" id="ARBA00022723"/>
    </source>
</evidence>
<reference evidence="9" key="1">
    <citation type="submission" date="2018-05" db="EMBL/GenBank/DDBJ databases">
        <title>Genome Sequencing of selected type strains of the family Eggerthellaceae.</title>
        <authorList>
            <person name="Danylec N."/>
            <person name="Stoll D.A."/>
            <person name="Doetsch A."/>
            <person name="Huch M."/>
        </authorList>
    </citation>
    <scope>NUCLEOTIDE SEQUENCE [LARGE SCALE GENOMIC DNA]</scope>
    <source>
        <strain evidence="9">DSM 27213</strain>
    </source>
</reference>
<gene>
    <name evidence="8" type="ORF">DMP12_02650</name>
    <name evidence="6" type="ORF">GKG38_01705</name>
    <name evidence="7" type="ORF">GO738_01890</name>
</gene>
<keyword evidence="3" id="KW-0408">Iron</keyword>
<dbReference type="GO" id="GO:0046872">
    <property type="term" value="F:metal ion binding"/>
    <property type="evidence" value="ECO:0007669"/>
    <property type="project" value="UniProtKB-KW"/>
</dbReference>
<evidence type="ECO:0000256" key="4">
    <source>
        <dbReference type="ARBA" id="ARBA00023014"/>
    </source>
</evidence>
<dbReference type="GO" id="GO:0051539">
    <property type="term" value="F:4 iron, 4 sulfur cluster binding"/>
    <property type="evidence" value="ECO:0007669"/>
    <property type="project" value="UniProtKB-KW"/>
</dbReference>
<dbReference type="EMBL" id="QIBW01000002">
    <property type="protein sequence ID" value="ROT91568.1"/>
    <property type="molecule type" value="Genomic_DNA"/>
</dbReference>
<dbReference type="InterPro" id="IPR050572">
    <property type="entry name" value="Fe-S_Ferredoxin"/>
</dbReference>
<dbReference type="InterPro" id="IPR017896">
    <property type="entry name" value="4Fe4S_Fe-S-bd"/>
</dbReference>
<dbReference type="GeneID" id="97355090"/>
<dbReference type="PROSITE" id="PS51379">
    <property type="entry name" value="4FE4S_FER_2"/>
    <property type="match status" value="2"/>
</dbReference>
<evidence type="ECO:0000313" key="7">
    <source>
        <dbReference type="EMBL" id="MVN14117.1"/>
    </source>
</evidence>
<dbReference type="SUPFAM" id="SSF54862">
    <property type="entry name" value="4Fe-4S ferredoxins"/>
    <property type="match status" value="1"/>
</dbReference>
<dbReference type="RefSeq" id="WP_087189912.1">
    <property type="nucleotide sequence ID" value="NZ_BAABZN010000001.1"/>
</dbReference>
<dbReference type="PANTHER" id="PTHR43687">
    <property type="entry name" value="ADENYLYLSULFATE REDUCTASE, BETA SUBUNIT"/>
    <property type="match status" value="1"/>
</dbReference>
<dbReference type="EMBL" id="WPOC01000002">
    <property type="protein sequence ID" value="MVN14117.1"/>
    <property type="molecule type" value="Genomic_DNA"/>
</dbReference>
<feature type="domain" description="4Fe-4S ferredoxin-type" evidence="5">
    <location>
        <begin position="33"/>
        <end position="62"/>
    </location>
</feature>
<keyword evidence="2" id="KW-0479">Metal-binding</keyword>
<sequence>MYMVSLDEEACTGCNSCADGCPAGILDFDGEKASIKGDPCDCMGCEACTTVCPSGAITVMEL</sequence>
<evidence type="ECO:0000313" key="10">
    <source>
        <dbReference type="Proteomes" id="UP000462865"/>
    </source>
</evidence>
<dbReference type="PROSITE" id="PS00198">
    <property type="entry name" value="4FE4S_FER_1"/>
    <property type="match status" value="1"/>
</dbReference>
<dbReference type="Gene3D" id="3.30.70.20">
    <property type="match status" value="1"/>
</dbReference>
<reference evidence="7 11" key="5">
    <citation type="submission" date="2019-11" db="EMBL/GenBank/DDBJ databases">
        <title>Whole genome shotgun sequencing (WGS) data from Adlercreutzia equolifaciens ResAG-91, Eggerthella lenta MRI-F36, MRI-F37, MRI-F40, ResAG-49, ResAG-88, ResAG-121, ResAG-145, and Gordonibacter sp. ResAG-5, ResAG-26, ResAG-43, ResAG-50, ResAG-59.</title>
        <authorList>
            <person name="Stoll D.A."/>
            <person name="Danylec N."/>
            <person name="Franz C.M.A.P."/>
            <person name="Huch M."/>
        </authorList>
    </citation>
    <scope>NUCLEOTIDE SEQUENCE [LARGE SCALE GENOMIC DNA]</scope>
    <source>
        <strain evidence="7 11">ResAG-59</strain>
    </source>
</reference>
<dbReference type="Proteomes" id="UP000462865">
    <property type="component" value="Unassembled WGS sequence"/>
</dbReference>
<evidence type="ECO:0000313" key="8">
    <source>
        <dbReference type="EMBL" id="ROT91568.1"/>
    </source>
</evidence>
<dbReference type="Proteomes" id="UP000285258">
    <property type="component" value="Unassembled WGS sequence"/>
</dbReference>
<dbReference type="InterPro" id="IPR017900">
    <property type="entry name" value="4Fe4S_Fe_S_CS"/>
</dbReference>
<keyword evidence="11" id="KW-1185">Reference proteome</keyword>
<dbReference type="Proteomes" id="UP000468327">
    <property type="component" value="Unassembled WGS sequence"/>
</dbReference>
<accession>A0A1Y4G2F4</accession>
<evidence type="ECO:0000313" key="9">
    <source>
        <dbReference type="Proteomes" id="UP000285258"/>
    </source>
</evidence>
<organism evidence="7 11">
    <name type="scientific">Gordonibacter urolithinfaciens</name>
    <dbReference type="NCBI Taxonomy" id="1335613"/>
    <lineage>
        <taxon>Bacteria</taxon>
        <taxon>Bacillati</taxon>
        <taxon>Actinomycetota</taxon>
        <taxon>Coriobacteriia</taxon>
        <taxon>Eggerthellales</taxon>
        <taxon>Eggerthellaceae</taxon>
        <taxon>Gordonibacter</taxon>
    </lineage>
</organism>
<dbReference type="AlphaFoldDB" id="A0A1Y4G2F4"/>
<evidence type="ECO:0000256" key="3">
    <source>
        <dbReference type="ARBA" id="ARBA00023004"/>
    </source>
</evidence>
<evidence type="ECO:0000259" key="5">
    <source>
        <dbReference type="PROSITE" id="PS51379"/>
    </source>
</evidence>
<name>A0A1Y4G2F4_9ACTN</name>
<comment type="caution">
    <text evidence="7">The sequence shown here is derived from an EMBL/GenBank/DDBJ whole genome shotgun (WGS) entry which is preliminary data.</text>
</comment>
<dbReference type="PANTHER" id="PTHR43687:SF1">
    <property type="entry name" value="FERREDOXIN III"/>
    <property type="match status" value="1"/>
</dbReference>
<protein>
    <submittedName>
        <fullName evidence="7">4Fe-4S dicluster domain-containing protein</fullName>
    </submittedName>
</protein>
<evidence type="ECO:0000313" key="6">
    <source>
        <dbReference type="EMBL" id="MSA93804.1"/>
    </source>
</evidence>
<proteinExistence type="predicted"/>
<keyword evidence="1" id="KW-0004">4Fe-4S</keyword>
<dbReference type="Pfam" id="PF12838">
    <property type="entry name" value="Fer4_7"/>
    <property type="match status" value="1"/>
</dbReference>
<keyword evidence="4" id="KW-0411">Iron-sulfur</keyword>
<evidence type="ECO:0000313" key="11">
    <source>
        <dbReference type="Proteomes" id="UP000468327"/>
    </source>
</evidence>
<feature type="domain" description="4Fe-4S ferredoxin-type" evidence="5">
    <location>
        <begin position="2"/>
        <end position="31"/>
    </location>
</feature>
<reference evidence="6 10" key="4">
    <citation type="journal article" date="2019" name="Nat. Med.">
        <title>A library of human gut bacterial isolates paired with longitudinal multiomics data enables mechanistic microbiome research.</title>
        <authorList>
            <person name="Poyet M."/>
            <person name="Groussin M."/>
            <person name="Gibbons S.M."/>
            <person name="Avila-Pacheco J."/>
            <person name="Jiang X."/>
            <person name="Kearney S.M."/>
            <person name="Perrotta A.R."/>
            <person name="Berdy B."/>
            <person name="Zhao S."/>
            <person name="Lieberman T.D."/>
            <person name="Swanson P.K."/>
            <person name="Smith M."/>
            <person name="Roesemann S."/>
            <person name="Alexander J.E."/>
            <person name="Rich S.A."/>
            <person name="Livny J."/>
            <person name="Vlamakis H."/>
            <person name="Clish C."/>
            <person name="Bullock K."/>
            <person name="Deik A."/>
            <person name="Scott J."/>
            <person name="Pierce K.A."/>
            <person name="Xavier R.J."/>
            <person name="Alm E.J."/>
        </authorList>
    </citation>
    <scope>NUCLEOTIDE SEQUENCE [LARGE SCALE GENOMIC DNA]</scope>
    <source>
        <strain evidence="6 10">BIOML-A1</strain>
    </source>
</reference>
<reference evidence="8" key="3">
    <citation type="journal article" date="2019" name="Microbiol. Resour. Announc.">
        <title>Draft Genome Sequences of Type Strains of Gordonibacter faecihominis, Paraeggerthella hongkongensis, Parvibacter caecicola,Slackia equolifaciens, Slackia faecicanis, and Slackia isoflavoniconvertens.</title>
        <authorList>
            <person name="Danylec N."/>
            <person name="Stoll D.A."/>
            <person name="Dotsch A."/>
            <person name="Huch M."/>
        </authorList>
    </citation>
    <scope>NUCLEOTIDE SEQUENCE</scope>
    <source>
        <strain evidence="8">DSM 27213</strain>
    </source>
</reference>